<evidence type="ECO:0000313" key="4">
    <source>
        <dbReference type="Proteomes" id="UP000038009"/>
    </source>
</evidence>
<dbReference type="AlphaFoldDB" id="A0A0N0P5R0"/>
<evidence type="ECO:0000313" key="3">
    <source>
        <dbReference type="EMBL" id="KPI86277.1"/>
    </source>
</evidence>
<dbReference type="InterPro" id="IPR011990">
    <property type="entry name" value="TPR-like_helical_dom_sf"/>
</dbReference>
<feature type="region of interest" description="Disordered" evidence="2">
    <location>
        <begin position="527"/>
        <end position="546"/>
    </location>
</feature>
<keyword evidence="1" id="KW-0677">Repeat</keyword>
<dbReference type="VEuPathDB" id="TriTrypDB:Lsey_0139_0080"/>
<dbReference type="Gene3D" id="1.25.40.10">
    <property type="entry name" value="Tetratricopeptide repeat domain"/>
    <property type="match status" value="2"/>
</dbReference>
<dbReference type="PANTHER" id="PTHR47447">
    <property type="entry name" value="OS03G0856100 PROTEIN"/>
    <property type="match status" value="1"/>
</dbReference>
<proteinExistence type="predicted"/>
<name>A0A0N0P5R0_LEPSE</name>
<keyword evidence="4" id="KW-1185">Reference proteome</keyword>
<reference evidence="3 4" key="1">
    <citation type="journal article" date="2015" name="PLoS Pathog.">
        <title>Leptomonas seymouri: Adaptations to the Dixenous Life Cycle Analyzed by Genome Sequencing, Transcriptome Profiling and Co-infection with Leishmania donovani.</title>
        <authorList>
            <person name="Kraeva N."/>
            <person name="Butenko A."/>
            <person name="Hlavacova J."/>
            <person name="Kostygov A."/>
            <person name="Myskova J."/>
            <person name="Grybchuk D."/>
            <person name="Lestinova T."/>
            <person name="Votypka J."/>
            <person name="Volf P."/>
            <person name="Opperdoes F."/>
            <person name="Flegontov P."/>
            <person name="Lukes J."/>
            <person name="Yurchenko V."/>
        </authorList>
    </citation>
    <scope>NUCLEOTIDE SEQUENCE [LARGE SCALE GENOMIC DNA]</scope>
    <source>
        <strain evidence="3 4">ATCC 30220</strain>
    </source>
</reference>
<organism evidence="3 4">
    <name type="scientific">Leptomonas seymouri</name>
    <dbReference type="NCBI Taxonomy" id="5684"/>
    <lineage>
        <taxon>Eukaryota</taxon>
        <taxon>Discoba</taxon>
        <taxon>Euglenozoa</taxon>
        <taxon>Kinetoplastea</taxon>
        <taxon>Metakinetoplastina</taxon>
        <taxon>Trypanosomatida</taxon>
        <taxon>Trypanosomatidae</taxon>
        <taxon>Leishmaniinae</taxon>
        <taxon>Leptomonas</taxon>
    </lineage>
</organism>
<protein>
    <recommendedName>
        <fullName evidence="5">Pentacotripeptide-repeat region of PRORP domain-containing protein</fullName>
    </recommendedName>
</protein>
<gene>
    <name evidence="3" type="ORF">ABL78_4660</name>
</gene>
<evidence type="ECO:0008006" key="5">
    <source>
        <dbReference type="Google" id="ProtNLM"/>
    </source>
</evidence>
<sequence length="716" mass="78635">MWGTAVLLKPANRKEPNIGRLLYGKRKNAVHHFSEAKPGVTAVLAQTSTEKLAAAVKHALRVNELSRDQIVALLKQHRALRRLDRTEVLVQALREAKQPLTSQHYCILMAHANDERQTRKALQFWKEAVAEGKANERLHGALLSTYRNAGNWKAAMQHCEGLWADKQVLDPLAVHAVMNACRRYGPWQAGLRVFSSAVRNGTTPNGVVYLELLRLVAQSAMPGRWLYSLSILNAVEENVEATAGHYNAVLSTMGGRNWEKGIQLFHTMQQRSIQPSGETLNAVQQLNPHSVAHCIRCVAEAHAMGMPVTDTMYRNVLLNLFRMQLDHEATQFAEREYRLDCADAGNPVSHILSLSIALVDVLLAHPRPHDALLVYESFQDKIGDVVGAATQQLGTTGSLDQRWLVQGRVAVVDHNVLLSPTFESLIHHYDSIFISFAAVRLLARRARESSGSVQSRYMKTVLRRIRLLLKREEWRMLRVLPFAHQLLAHTYLSEGGPSSPEALRALRAEAEKHDLLVAPADKELAQEGSRYLPSSSPSSSGRTSDYGKALLDRLTPVGGEVHSIKEAHSVDLEGLGAGMTIRSDGMGGGMYRAVVEDPIGGAADSLVMTTASSKSRASQLSASLSPSVLSSPQRITSVERVTAVAAMLKSLNPDAEVHVLSSNAAQLASVYHWNELRAGVPLVGVHYPDQLVELAPPATPMPSEERQQTAASKQEP</sequence>
<evidence type="ECO:0000256" key="1">
    <source>
        <dbReference type="ARBA" id="ARBA00022737"/>
    </source>
</evidence>
<comment type="caution">
    <text evidence="3">The sequence shown here is derived from an EMBL/GenBank/DDBJ whole genome shotgun (WGS) entry which is preliminary data.</text>
</comment>
<evidence type="ECO:0000256" key="2">
    <source>
        <dbReference type="SAM" id="MobiDB-lite"/>
    </source>
</evidence>
<dbReference type="EMBL" id="LJSK01000139">
    <property type="protein sequence ID" value="KPI86277.1"/>
    <property type="molecule type" value="Genomic_DNA"/>
</dbReference>
<dbReference type="OrthoDB" id="185373at2759"/>
<dbReference type="Proteomes" id="UP000038009">
    <property type="component" value="Unassembled WGS sequence"/>
</dbReference>
<dbReference type="OMA" id="VMNACRR"/>
<feature type="region of interest" description="Disordered" evidence="2">
    <location>
        <begin position="694"/>
        <end position="716"/>
    </location>
</feature>
<accession>A0A0N0P5R0</accession>
<dbReference type="PANTHER" id="PTHR47447:SF17">
    <property type="entry name" value="OS12G0638900 PROTEIN"/>
    <property type="match status" value="1"/>
</dbReference>